<keyword evidence="4" id="KW-0804">Transcription</keyword>
<evidence type="ECO:0000256" key="1">
    <source>
        <dbReference type="ARBA" id="ARBA00009437"/>
    </source>
</evidence>
<dbReference type="SUPFAM" id="SSF53850">
    <property type="entry name" value="Periplasmic binding protein-like II"/>
    <property type="match status" value="1"/>
</dbReference>
<dbReference type="Gene3D" id="1.10.10.10">
    <property type="entry name" value="Winged helix-like DNA-binding domain superfamily/Winged helix DNA-binding domain"/>
    <property type="match status" value="1"/>
</dbReference>
<dbReference type="PROSITE" id="PS50931">
    <property type="entry name" value="HTH_LYSR"/>
    <property type="match status" value="1"/>
</dbReference>
<dbReference type="Proteomes" id="UP000284338">
    <property type="component" value="Unassembled WGS sequence"/>
</dbReference>
<name>A0AA92X115_9GAMM</name>
<evidence type="ECO:0000256" key="4">
    <source>
        <dbReference type="ARBA" id="ARBA00023163"/>
    </source>
</evidence>
<dbReference type="InterPro" id="IPR058163">
    <property type="entry name" value="LysR-type_TF_proteobact-type"/>
</dbReference>
<gene>
    <name evidence="6" type="ORF">D4100_22950</name>
</gene>
<reference evidence="6 7" key="1">
    <citation type="submission" date="2018-09" db="EMBL/GenBank/DDBJ databases">
        <title>Draft genome of a novel serratia sp. strain with antifungal activity.</title>
        <authorList>
            <person name="Dichmann S.I."/>
            <person name="Park B.P."/>
            <person name="Pathiraja D."/>
            <person name="Choi I.-G."/>
            <person name="Stougaard P."/>
            <person name="Hennessy R.C."/>
        </authorList>
    </citation>
    <scope>NUCLEOTIDE SEQUENCE [LARGE SCALE GENOMIC DNA]</scope>
    <source>
        <strain evidence="6 7">S40</strain>
    </source>
</reference>
<accession>A0AA92X115</accession>
<feature type="domain" description="HTH lysR-type" evidence="5">
    <location>
        <begin position="9"/>
        <end position="66"/>
    </location>
</feature>
<dbReference type="InterPro" id="IPR036390">
    <property type="entry name" value="WH_DNA-bd_sf"/>
</dbReference>
<dbReference type="GO" id="GO:0043565">
    <property type="term" value="F:sequence-specific DNA binding"/>
    <property type="evidence" value="ECO:0007669"/>
    <property type="project" value="TreeGrafter"/>
</dbReference>
<dbReference type="Pfam" id="PF03466">
    <property type="entry name" value="LysR_substrate"/>
    <property type="match status" value="1"/>
</dbReference>
<dbReference type="PANTHER" id="PTHR30537:SF3">
    <property type="entry name" value="TRANSCRIPTIONAL REGULATORY PROTEIN"/>
    <property type="match status" value="1"/>
</dbReference>
<dbReference type="SUPFAM" id="SSF46785">
    <property type="entry name" value="Winged helix' DNA-binding domain"/>
    <property type="match status" value="1"/>
</dbReference>
<dbReference type="PANTHER" id="PTHR30537">
    <property type="entry name" value="HTH-TYPE TRANSCRIPTIONAL REGULATOR"/>
    <property type="match status" value="1"/>
</dbReference>
<dbReference type="InterPro" id="IPR005119">
    <property type="entry name" value="LysR_subst-bd"/>
</dbReference>
<dbReference type="InterPro" id="IPR000847">
    <property type="entry name" value="LysR_HTH_N"/>
</dbReference>
<dbReference type="GO" id="GO:0003700">
    <property type="term" value="F:DNA-binding transcription factor activity"/>
    <property type="evidence" value="ECO:0007669"/>
    <property type="project" value="InterPro"/>
</dbReference>
<evidence type="ECO:0000256" key="3">
    <source>
        <dbReference type="ARBA" id="ARBA00023125"/>
    </source>
</evidence>
<keyword evidence="7" id="KW-1185">Reference proteome</keyword>
<organism evidence="6 7">
    <name type="scientific">Serratia inhibens</name>
    <dbReference type="NCBI Taxonomy" id="2338073"/>
    <lineage>
        <taxon>Bacteria</taxon>
        <taxon>Pseudomonadati</taxon>
        <taxon>Pseudomonadota</taxon>
        <taxon>Gammaproteobacteria</taxon>
        <taxon>Enterobacterales</taxon>
        <taxon>Yersiniaceae</taxon>
        <taxon>Serratia</taxon>
    </lineage>
</organism>
<dbReference type="GO" id="GO:0006351">
    <property type="term" value="P:DNA-templated transcription"/>
    <property type="evidence" value="ECO:0007669"/>
    <property type="project" value="TreeGrafter"/>
</dbReference>
<dbReference type="Gene3D" id="3.40.190.290">
    <property type="match status" value="1"/>
</dbReference>
<proteinExistence type="inferred from homology"/>
<dbReference type="EMBL" id="QYYG01000010">
    <property type="protein sequence ID" value="RJF53353.1"/>
    <property type="molecule type" value="Genomic_DNA"/>
</dbReference>
<evidence type="ECO:0000259" key="5">
    <source>
        <dbReference type="PROSITE" id="PS50931"/>
    </source>
</evidence>
<comment type="caution">
    <text evidence="6">The sequence shown here is derived from an EMBL/GenBank/DDBJ whole genome shotgun (WGS) entry which is preliminary data.</text>
</comment>
<dbReference type="InterPro" id="IPR036388">
    <property type="entry name" value="WH-like_DNA-bd_sf"/>
</dbReference>
<protein>
    <submittedName>
        <fullName evidence="6">LysR family transcriptional regulator</fullName>
    </submittedName>
</protein>
<dbReference type="Pfam" id="PF00126">
    <property type="entry name" value="HTH_1"/>
    <property type="match status" value="1"/>
</dbReference>
<comment type="similarity">
    <text evidence="1">Belongs to the LysR transcriptional regulatory family.</text>
</comment>
<keyword evidence="2" id="KW-0805">Transcription regulation</keyword>
<evidence type="ECO:0000313" key="7">
    <source>
        <dbReference type="Proteomes" id="UP000284338"/>
    </source>
</evidence>
<sequence length="316" mass="35120">MKNAKNQKFVWDDIRVFLAVAHHGTLGNAAKLLGLGIATMSRRIERLEESLGLRLFVHHQSGYKLTAEGAAILSNAEEMETTAMQLLCRCREPGEIDGTVRLATSEMLASELILPALPALQKEHTRLNLEIVTDSKVVNVHQFDADLALRLVKPERGNVTVRRLGELGFGLYSNQHYIDSVNFTSLEDLYTRGRFIGWTKLQSHLPAAKWISEKLNGRQLALQTTSLATQLAAVAAGSGIALLPHFVANRCRLICLNAPQDIKYPLWLVIHSDLSHTPRVRAVADFLTMLVHNSQEKLSQPLSGVENLPRSHDTLM</sequence>
<evidence type="ECO:0000313" key="6">
    <source>
        <dbReference type="EMBL" id="RJF53353.1"/>
    </source>
</evidence>
<evidence type="ECO:0000256" key="2">
    <source>
        <dbReference type="ARBA" id="ARBA00023015"/>
    </source>
</evidence>
<dbReference type="AlphaFoldDB" id="A0AA92X115"/>
<keyword evidence="3" id="KW-0238">DNA-binding</keyword>